<evidence type="ECO:0000256" key="17">
    <source>
        <dbReference type="ARBA" id="ARBA00025552"/>
    </source>
</evidence>
<dbReference type="AlphaFoldDB" id="A0A1T4M4S6"/>
<evidence type="ECO:0000259" key="23">
    <source>
        <dbReference type="PROSITE" id="PS51337"/>
    </source>
</evidence>
<feature type="domain" description="B12-binding N-terminal" evidence="23">
    <location>
        <begin position="549"/>
        <end position="642"/>
    </location>
</feature>
<evidence type="ECO:0000256" key="14">
    <source>
        <dbReference type="ARBA" id="ARBA00022833"/>
    </source>
</evidence>
<dbReference type="RefSeq" id="WP_078768594.1">
    <property type="nucleotide sequence ID" value="NZ_FUWW01000011.1"/>
</dbReference>
<evidence type="ECO:0000256" key="16">
    <source>
        <dbReference type="ARBA" id="ARBA00023285"/>
    </source>
</evidence>
<dbReference type="GO" id="GO:0032259">
    <property type="term" value="P:methylation"/>
    <property type="evidence" value="ECO:0007669"/>
    <property type="project" value="UniProtKB-KW"/>
</dbReference>
<dbReference type="Pfam" id="PF02607">
    <property type="entry name" value="B12-binding_2"/>
    <property type="match status" value="1"/>
</dbReference>
<evidence type="ECO:0000256" key="6">
    <source>
        <dbReference type="ARBA" id="ARBA00012032"/>
    </source>
</evidence>
<gene>
    <name evidence="24" type="ORF">SAMN02745114_01116</name>
</gene>
<evidence type="ECO:0000256" key="12">
    <source>
        <dbReference type="ARBA" id="ARBA00022691"/>
    </source>
</evidence>
<dbReference type="InterPro" id="IPR006158">
    <property type="entry name" value="Cobalamin-bd"/>
</dbReference>
<dbReference type="InterPro" id="IPR003759">
    <property type="entry name" value="Cbl-bd_cap"/>
</dbReference>
<keyword evidence="14 19" id="KW-0862">Zinc</keyword>
<keyword evidence="8 19" id="KW-0489">Methyltransferase</keyword>
<dbReference type="InterPro" id="IPR003726">
    <property type="entry name" value="HCY_dom"/>
</dbReference>
<organism evidence="24 25">
    <name type="scientific">Eubacterium coprostanoligenes</name>
    <dbReference type="NCBI Taxonomy" id="290054"/>
    <lineage>
        <taxon>Bacteria</taxon>
        <taxon>Bacillati</taxon>
        <taxon>Bacillota</taxon>
        <taxon>Clostridia</taxon>
        <taxon>Eubacteriales</taxon>
        <taxon>Eubacteriaceae</taxon>
        <taxon>Eubacterium</taxon>
    </lineage>
</organism>
<evidence type="ECO:0000256" key="2">
    <source>
        <dbReference type="ARBA" id="ARBA00001947"/>
    </source>
</evidence>
<feature type="domain" description="B12-binding" evidence="22">
    <location>
        <begin position="644"/>
        <end position="763"/>
    </location>
</feature>
<dbReference type="Gene3D" id="3.40.50.280">
    <property type="entry name" value="Cobalamin-binding domain"/>
    <property type="match status" value="1"/>
</dbReference>
<evidence type="ECO:0000259" key="22">
    <source>
        <dbReference type="PROSITE" id="PS51332"/>
    </source>
</evidence>
<dbReference type="GO" id="GO:0005829">
    <property type="term" value="C:cytosol"/>
    <property type="evidence" value="ECO:0007669"/>
    <property type="project" value="TreeGrafter"/>
</dbReference>
<keyword evidence="13 19" id="KW-0479">Metal-binding</keyword>
<dbReference type="SMART" id="SM01018">
    <property type="entry name" value="B12-binding_2"/>
    <property type="match status" value="1"/>
</dbReference>
<keyword evidence="25" id="KW-1185">Reference proteome</keyword>
<dbReference type="InterPro" id="IPR036594">
    <property type="entry name" value="Meth_synthase_dom"/>
</dbReference>
<evidence type="ECO:0000256" key="15">
    <source>
        <dbReference type="ARBA" id="ARBA00023167"/>
    </source>
</evidence>
<keyword evidence="11 19" id="KW-0808">Transferase</keyword>
<keyword evidence="9" id="KW-0028">Amino-acid biosynthesis</keyword>
<evidence type="ECO:0000259" key="21">
    <source>
        <dbReference type="PROSITE" id="PS50972"/>
    </source>
</evidence>
<evidence type="ECO:0000256" key="11">
    <source>
        <dbReference type="ARBA" id="ARBA00022679"/>
    </source>
</evidence>
<evidence type="ECO:0000256" key="8">
    <source>
        <dbReference type="ARBA" id="ARBA00022603"/>
    </source>
</evidence>
<dbReference type="GO" id="GO:0046653">
    <property type="term" value="P:tetrahydrofolate metabolic process"/>
    <property type="evidence" value="ECO:0007669"/>
    <property type="project" value="TreeGrafter"/>
</dbReference>
<dbReference type="GO" id="GO:0050667">
    <property type="term" value="P:homocysteine metabolic process"/>
    <property type="evidence" value="ECO:0007669"/>
    <property type="project" value="TreeGrafter"/>
</dbReference>
<feature type="domain" description="Hcy-binding" evidence="20">
    <location>
        <begin position="1"/>
        <end position="263"/>
    </location>
</feature>
<feature type="domain" description="Pterin-binding" evidence="21">
    <location>
        <begin position="291"/>
        <end position="535"/>
    </location>
</feature>
<dbReference type="SUPFAM" id="SSF51717">
    <property type="entry name" value="Dihydropteroate synthetase-like"/>
    <property type="match status" value="1"/>
</dbReference>
<keyword evidence="16" id="KW-0170">Cobalt</keyword>
<evidence type="ECO:0000256" key="4">
    <source>
        <dbReference type="ARBA" id="ARBA00005178"/>
    </source>
</evidence>
<feature type="binding site" evidence="19">
    <location>
        <position position="248"/>
    </location>
    <ligand>
        <name>Zn(2+)</name>
        <dbReference type="ChEBI" id="CHEBI:29105"/>
    </ligand>
</feature>
<dbReference type="PROSITE" id="PS51337">
    <property type="entry name" value="B12_BINDING_NTER"/>
    <property type="match status" value="1"/>
</dbReference>
<keyword evidence="10" id="KW-0846">Cobalamin</keyword>
<dbReference type="SUPFAM" id="SSF52242">
    <property type="entry name" value="Cobalamin (vitamin B12)-binding domain"/>
    <property type="match status" value="1"/>
</dbReference>
<dbReference type="PROSITE" id="PS50970">
    <property type="entry name" value="HCY"/>
    <property type="match status" value="1"/>
</dbReference>
<evidence type="ECO:0000256" key="3">
    <source>
        <dbReference type="ARBA" id="ARBA00001956"/>
    </source>
</evidence>
<comment type="function">
    <text evidence="17">Catalyzes the transfer of a methyl group from methyl-cobalamin to homocysteine, yielding enzyme-bound cob(I)alamin and methionine. Subsequently, remethylates the cofactor using methyltetrahydrofolate.</text>
</comment>
<comment type="similarity">
    <text evidence="5">Belongs to the vitamin-B12 dependent methionine synthase family.</text>
</comment>
<dbReference type="InterPro" id="IPR000489">
    <property type="entry name" value="Pterin-binding_dom"/>
</dbReference>
<comment type="cofactor">
    <cofactor evidence="3">
        <name>methylcob(III)alamin</name>
        <dbReference type="ChEBI" id="CHEBI:28115"/>
    </cofactor>
</comment>
<comment type="pathway">
    <text evidence="4">Amino-acid biosynthesis; L-methionine biosynthesis via de novo pathway; L-methionine from L-homocysteine (MetH route): step 1/1.</text>
</comment>
<dbReference type="Pfam" id="PF00809">
    <property type="entry name" value="Pterin_bind"/>
    <property type="match status" value="1"/>
</dbReference>
<dbReference type="Gene3D" id="3.20.20.330">
    <property type="entry name" value="Homocysteine-binding-like domain"/>
    <property type="match status" value="1"/>
</dbReference>
<dbReference type="Pfam" id="PF02574">
    <property type="entry name" value="S-methyl_trans"/>
    <property type="match status" value="1"/>
</dbReference>
<evidence type="ECO:0000313" key="25">
    <source>
        <dbReference type="Proteomes" id="UP000190657"/>
    </source>
</evidence>
<comment type="catalytic activity">
    <reaction evidence="1">
        <text>(6S)-5-methyl-5,6,7,8-tetrahydrofolate + L-homocysteine = (6S)-5,6,7,8-tetrahydrofolate + L-methionine</text>
        <dbReference type="Rhea" id="RHEA:11172"/>
        <dbReference type="ChEBI" id="CHEBI:18608"/>
        <dbReference type="ChEBI" id="CHEBI:57453"/>
        <dbReference type="ChEBI" id="CHEBI:57844"/>
        <dbReference type="ChEBI" id="CHEBI:58199"/>
        <dbReference type="EC" id="2.1.1.13"/>
    </reaction>
</comment>
<dbReference type="PANTHER" id="PTHR45833">
    <property type="entry name" value="METHIONINE SYNTHASE"/>
    <property type="match status" value="1"/>
</dbReference>
<reference evidence="24 25" key="1">
    <citation type="submission" date="2017-02" db="EMBL/GenBank/DDBJ databases">
        <authorList>
            <person name="Peterson S.W."/>
        </authorList>
    </citation>
    <scope>NUCLEOTIDE SEQUENCE [LARGE SCALE GENOMIC DNA]</scope>
    <source>
        <strain evidence="24 25">ATCC 51222</strain>
    </source>
</reference>
<evidence type="ECO:0000256" key="18">
    <source>
        <dbReference type="ARBA" id="ARBA00031040"/>
    </source>
</evidence>
<feature type="binding site" evidence="19">
    <location>
        <position position="183"/>
    </location>
    <ligand>
        <name>Zn(2+)</name>
        <dbReference type="ChEBI" id="CHEBI:29105"/>
    </ligand>
</feature>
<evidence type="ECO:0000256" key="1">
    <source>
        <dbReference type="ARBA" id="ARBA00001700"/>
    </source>
</evidence>
<accession>A0A1T4M4S6</accession>
<dbReference type="GO" id="GO:0008705">
    <property type="term" value="F:methionine synthase activity"/>
    <property type="evidence" value="ECO:0007669"/>
    <property type="project" value="UniProtKB-EC"/>
</dbReference>
<keyword evidence="12" id="KW-0949">S-adenosyl-L-methionine</keyword>
<evidence type="ECO:0000256" key="7">
    <source>
        <dbReference type="ARBA" id="ARBA00013998"/>
    </source>
</evidence>
<evidence type="ECO:0000256" key="13">
    <source>
        <dbReference type="ARBA" id="ARBA00022723"/>
    </source>
</evidence>
<dbReference type="Proteomes" id="UP000190657">
    <property type="component" value="Unassembled WGS sequence"/>
</dbReference>
<dbReference type="Gene3D" id="1.10.1240.10">
    <property type="entry name" value="Methionine synthase domain"/>
    <property type="match status" value="1"/>
</dbReference>
<comment type="cofactor">
    <cofactor evidence="2 19">
        <name>Zn(2+)</name>
        <dbReference type="ChEBI" id="CHEBI:29105"/>
    </cofactor>
</comment>
<feature type="binding site" evidence="19">
    <location>
        <position position="249"/>
    </location>
    <ligand>
        <name>Zn(2+)</name>
        <dbReference type="ChEBI" id="CHEBI:29105"/>
    </ligand>
</feature>
<dbReference type="InterPro" id="IPR050554">
    <property type="entry name" value="Met_Synthase/Corrinoid"/>
</dbReference>
<dbReference type="EC" id="2.1.1.13" evidence="6"/>
<dbReference type="PROSITE" id="PS51332">
    <property type="entry name" value="B12_BINDING"/>
    <property type="match status" value="1"/>
</dbReference>
<evidence type="ECO:0000256" key="5">
    <source>
        <dbReference type="ARBA" id="ARBA00010398"/>
    </source>
</evidence>
<dbReference type="NCBIfam" id="NF005719">
    <property type="entry name" value="PRK07535.1"/>
    <property type="match status" value="1"/>
</dbReference>
<dbReference type="InterPro" id="IPR036589">
    <property type="entry name" value="HCY_dom_sf"/>
</dbReference>
<dbReference type="EMBL" id="FUWW01000011">
    <property type="protein sequence ID" value="SJZ62010.1"/>
    <property type="molecule type" value="Genomic_DNA"/>
</dbReference>
<name>A0A1T4M4S6_9FIRM</name>
<dbReference type="PANTHER" id="PTHR45833:SF1">
    <property type="entry name" value="METHIONINE SYNTHASE"/>
    <property type="match status" value="1"/>
</dbReference>
<dbReference type="GO" id="GO:0031419">
    <property type="term" value="F:cobalamin binding"/>
    <property type="evidence" value="ECO:0007669"/>
    <property type="project" value="UniProtKB-KW"/>
</dbReference>
<protein>
    <recommendedName>
        <fullName evidence="7">Methionine synthase</fullName>
        <ecNumber evidence="6">2.1.1.13</ecNumber>
    </recommendedName>
    <alternativeName>
        <fullName evidence="18">5-methyltetrahydrofolate--homocysteine methyltransferase</fullName>
    </alternativeName>
</protein>
<dbReference type="PROSITE" id="PS50972">
    <property type="entry name" value="PTERIN_BINDING"/>
    <property type="match status" value="1"/>
</dbReference>
<proteinExistence type="inferred from homology"/>
<dbReference type="GO" id="GO:0046872">
    <property type="term" value="F:metal ion binding"/>
    <property type="evidence" value="ECO:0007669"/>
    <property type="project" value="UniProtKB-KW"/>
</dbReference>
<evidence type="ECO:0000256" key="10">
    <source>
        <dbReference type="ARBA" id="ARBA00022628"/>
    </source>
</evidence>
<evidence type="ECO:0000256" key="19">
    <source>
        <dbReference type="PROSITE-ProRule" id="PRU00333"/>
    </source>
</evidence>
<dbReference type="SUPFAM" id="SSF82282">
    <property type="entry name" value="Homocysteine S-methyltransferase"/>
    <property type="match status" value="1"/>
</dbReference>
<dbReference type="OrthoDB" id="9803687at2"/>
<keyword evidence="15" id="KW-0486">Methionine biosynthesis</keyword>
<dbReference type="Gene3D" id="3.20.20.20">
    <property type="entry name" value="Dihydropteroate synthase-like"/>
    <property type="match status" value="1"/>
</dbReference>
<dbReference type="UniPathway" id="UPA00051">
    <property type="reaction ID" value="UER00081"/>
</dbReference>
<dbReference type="InterPro" id="IPR011005">
    <property type="entry name" value="Dihydropteroate_synth-like_sf"/>
</dbReference>
<evidence type="ECO:0000256" key="9">
    <source>
        <dbReference type="ARBA" id="ARBA00022605"/>
    </source>
</evidence>
<dbReference type="InterPro" id="IPR036724">
    <property type="entry name" value="Cobalamin-bd_sf"/>
</dbReference>
<dbReference type="SUPFAM" id="SSF47644">
    <property type="entry name" value="Methionine synthase domain"/>
    <property type="match status" value="1"/>
</dbReference>
<evidence type="ECO:0000259" key="20">
    <source>
        <dbReference type="PROSITE" id="PS50970"/>
    </source>
</evidence>
<sequence>MIKYFDGGMGTMLNLKAGELPELLNLSDPERIFAIHKAYAEAGCDIISANTFGANRLKYDNADELIKAAVQNARRTGKKVALDIGPTGKLLKPMGDLDFEECVDVFADMVKAGKDGADLVLCETFGDVYELKAAMLAVKENCDLPLVVSMIFDDKGRLLTGADVKTACAVAEGLGADAIGFNCGLGPKQMIPLVEELEKCCSTPIIVMPNAGLPESVDGKTIYNVDPAEFADYMKQIAEMGVSILGGCCGTTPEHIKAMIDATKDIPDKVPSFKTDTLVTSYSQCVDISDGVVIGERINPTGKKLLKEALRNKDMDYILREGITQKDAGAHILDVNMGLPEIDEEEMLCKSVFELQSVLPTPLQLDSSDAKAMESALRIYNGKAMINSVNGKEKCMKEIFPLAKKYGGVVVCLCLDEDGIPSTADGRIAIAEKIINTAKEYGIDKKNLVVDALTMTISTDKNNAVETLKAVDYIRNTLGVNTVLGVSNISFGLPNREAINTAFYTLAMNAGLSAGIINPKSKSMMNAFYSYKALAGLDDNCEEYIKSATPIEVVAEGAKIDLKQAIIKGMKEESAKCAKELLQTTDSLEIINNYIIPALDFVGDGFEKNTLFLPQLLMSADSAKSAFDEIKAHIVMSGTPQVKGDKIIIATVEGDIHDIGKNIVKVLLQNYGFDVIDLGKDVKCELVLEEAIKQNVKLVGLSALMTTTVPNMEKTIKLLHDNTDAKVFVGGAVLTRDYAKMINADWYAKDAMESVRIAQEFFE</sequence>
<dbReference type="STRING" id="290054.SAMN02745114_01116"/>
<dbReference type="Pfam" id="PF02310">
    <property type="entry name" value="B12-binding"/>
    <property type="match status" value="1"/>
</dbReference>
<evidence type="ECO:0000313" key="24">
    <source>
        <dbReference type="EMBL" id="SJZ62010.1"/>
    </source>
</evidence>